<evidence type="ECO:0000256" key="3">
    <source>
        <dbReference type="ARBA" id="ARBA00022833"/>
    </source>
</evidence>
<feature type="domain" description="CS" evidence="5">
    <location>
        <begin position="222"/>
        <end position="312"/>
    </location>
</feature>
<sequence>MSTTTDTNNTTATTRKCGNNGCGKEFTEETVDQCTYHPGNPLFRDGLKYWSCCPSKKVIDFEDFLAIAGCSAGRHQVKEVTEKKTAPVSTKDDDKFVPKPIVSKPSADGSNTTKPKSSGPVGSAKHEPIQLPEYVEENDPEDAVITAGTQCTRNGCKAVYKDESSKTEQCVYHYREPVFHEASKWWACCPKYKHAIFEEFLKVKGCKTGRHRFVPSKKADNFVECRHDWYQSFDAIIFTIYAKGVDKDQSKIEFLDNMNISVDLKLANDKVFKKVYQLAGTLNIADSKIDIMKTKVEMKLVKDPQEPWSKLESSELDLYRYQV</sequence>
<evidence type="ECO:0000259" key="5">
    <source>
        <dbReference type="PROSITE" id="PS51203"/>
    </source>
</evidence>
<dbReference type="EMBL" id="AJWJ01000632">
    <property type="protein sequence ID" value="KAF2069604.1"/>
    <property type="molecule type" value="Genomic_DNA"/>
</dbReference>
<name>A0A8J4PPH7_9MYCE</name>
<evidence type="ECO:0000256" key="4">
    <source>
        <dbReference type="SAM" id="MobiDB-lite"/>
    </source>
</evidence>
<organism evidence="7 8">
    <name type="scientific">Polysphondylium violaceum</name>
    <dbReference type="NCBI Taxonomy" id="133409"/>
    <lineage>
        <taxon>Eukaryota</taxon>
        <taxon>Amoebozoa</taxon>
        <taxon>Evosea</taxon>
        <taxon>Eumycetozoa</taxon>
        <taxon>Dictyostelia</taxon>
        <taxon>Dictyosteliales</taxon>
        <taxon>Dictyosteliaceae</taxon>
        <taxon>Polysphondylium</taxon>
    </lineage>
</organism>
<reference evidence="7" key="1">
    <citation type="submission" date="2020-01" db="EMBL/GenBank/DDBJ databases">
        <title>Development of genomics and gene disruption for Polysphondylium violaceum indicates a role for the polyketide synthase stlB in stalk morphogenesis.</title>
        <authorList>
            <person name="Narita B."/>
            <person name="Kawabe Y."/>
            <person name="Kin K."/>
            <person name="Saito T."/>
            <person name="Gibbs R."/>
            <person name="Kuspa A."/>
            <person name="Muzny D."/>
            <person name="Queller D."/>
            <person name="Richards S."/>
            <person name="Strassman J."/>
            <person name="Sucgang R."/>
            <person name="Worley K."/>
            <person name="Schaap P."/>
        </authorList>
    </citation>
    <scope>NUCLEOTIDE SEQUENCE</scope>
    <source>
        <strain evidence="7">QSvi11</strain>
    </source>
</reference>
<keyword evidence="2" id="KW-0677">Repeat</keyword>
<keyword evidence="3" id="KW-0862">Zinc</keyword>
<evidence type="ECO:0000313" key="7">
    <source>
        <dbReference type="EMBL" id="KAF2069604.1"/>
    </source>
</evidence>
<feature type="domain" description="CHORD" evidence="6">
    <location>
        <begin position="151"/>
        <end position="211"/>
    </location>
</feature>
<dbReference type="PANTHER" id="PTHR46983">
    <property type="entry name" value="CYSTEINE AND HISTIDINE-RICH DOMAIN-CONTAINING PROTEIN 1"/>
    <property type="match status" value="1"/>
</dbReference>
<feature type="domain" description="CHORD" evidence="6">
    <location>
        <begin position="17"/>
        <end position="75"/>
    </location>
</feature>
<dbReference type="InterPro" id="IPR007051">
    <property type="entry name" value="CHORD_dom"/>
</dbReference>
<dbReference type="Pfam" id="PF04968">
    <property type="entry name" value="CHORD"/>
    <property type="match status" value="2"/>
</dbReference>
<dbReference type="PANTHER" id="PTHR46983:SF3">
    <property type="entry name" value="CHPADIPLOID STATE MAINTENANCE PROTEIN CHPA"/>
    <property type="match status" value="1"/>
</dbReference>
<evidence type="ECO:0000313" key="8">
    <source>
        <dbReference type="Proteomes" id="UP000695562"/>
    </source>
</evidence>
<dbReference type="Proteomes" id="UP000695562">
    <property type="component" value="Unassembled WGS sequence"/>
</dbReference>
<protein>
    <submittedName>
        <fullName evidence="7">Uncharacterized protein</fullName>
    </submittedName>
</protein>
<dbReference type="Gene3D" id="4.10.1130.20">
    <property type="match status" value="2"/>
</dbReference>
<gene>
    <name evidence="7" type="ORF">CYY_009079</name>
</gene>
<dbReference type="GO" id="GO:0046872">
    <property type="term" value="F:metal ion binding"/>
    <property type="evidence" value="ECO:0007669"/>
    <property type="project" value="UniProtKB-KW"/>
</dbReference>
<feature type="compositionally biased region" description="Basic and acidic residues" evidence="4">
    <location>
        <begin position="76"/>
        <end position="97"/>
    </location>
</feature>
<dbReference type="SUPFAM" id="SSF49764">
    <property type="entry name" value="HSP20-like chaperones"/>
    <property type="match status" value="1"/>
</dbReference>
<dbReference type="OrthoDB" id="1898560at2759"/>
<dbReference type="AlphaFoldDB" id="A0A8J4PPH7"/>
<dbReference type="Gene3D" id="2.60.40.790">
    <property type="match status" value="1"/>
</dbReference>
<feature type="region of interest" description="Disordered" evidence="4">
    <location>
        <begin position="76"/>
        <end position="126"/>
    </location>
</feature>
<accession>A0A8J4PPH7</accession>
<keyword evidence="1" id="KW-0479">Metal-binding</keyword>
<proteinExistence type="predicted"/>
<evidence type="ECO:0000256" key="1">
    <source>
        <dbReference type="ARBA" id="ARBA00022723"/>
    </source>
</evidence>
<dbReference type="InterPro" id="IPR039790">
    <property type="entry name" value="CHRD1"/>
</dbReference>
<comment type="caution">
    <text evidence="7">The sequence shown here is derived from an EMBL/GenBank/DDBJ whole genome shotgun (WGS) entry which is preliminary data.</text>
</comment>
<dbReference type="InterPro" id="IPR008978">
    <property type="entry name" value="HSP20-like_chaperone"/>
</dbReference>
<dbReference type="Pfam" id="PF04969">
    <property type="entry name" value="CS"/>
    <property type="match status" value="1"/>
</dbReference>
<keyword evidence="8" id="KW-1185">Reference proteome</keyword>
<evidence type="ECO:0000259" key="6">
    <source>
        <dbReference type="PROSITE" id="PS51401"/>
    </source>
</evidence>
<dbReference type="PROSITE" id="PS51401">
    <property type="entry name" value="CHORD"/>
    <property type="match status" value="2"/>
</dbReference>
<dbReference type="CDD" id="cd06466">
    <property type="entry name" value="p23_CS_SGT1_like"/>
    <property type="match status" value="1"/>
</dbReference>
<dbReference type="PROSITE" id="PS51203">
    <property type="entry name" value="CS"/>
    <property type="match status" value="1"/>
</dbReference>
<evidence type="ECO:0000256" key="2">
    <source>
        <dbReference type="ARBA" id="ARBA00022737"/>
    </source>
</evidence>
<dbReference type="InterPro" id="IPR007052">
    <property type="entry name" value="CS_dom"/>
</dbReference>